<keyword evidence="2" id="KW-0238">DNA-binding</keyword>
<evidence type="ECO:0000313" key="6">
    <source>
        <dbReference type="EMBL" id="TSH92109.1"/>
    </source>
</evidence>
<dbReference type="Gene3D" id="1.10.10.10">
    <property type="entry name" value="Winged helix-like DNA-binding domain superfamily/Winged helix DNA-binding domain"/>
    <property type="match status" value="1"/>
</dbReference>
<dbReference type="SMART" id="SM00345">
    <property type="entry name" value="HTH_GNTR"/>
    <property type="match status" value="1"/>
</dbReference>
<evidence type="ECO:0000313" key="7">
    <source>
        <dbReference type="Proteomes" id="UP000318405"/>
    </source>
</evidence>
<name>A0A556AGW3_9BURK</name>
<dbReference type="PANTHER" id="PTHR44846">
    <property type="entry name" value="MANNOSYL-D-GLYCERATE TRANSPORT/METABOLISM SYSTEM REPRESSOR MNGR-RELATED"/>
    <property type="match status" value="1"/>
</dbReference>
<dbReference type="SUPFAM" id="SSF46785">
    <property type="entry name" value="Winged helix' DNA-binding domain"/>
    <property type="match status" value="1"/>
</dbReference>
<dbReference type="Pfam" id="PF00392">
    <property type="entry name" value="GntR"/>
    <property type="match status" value="1"/>
</dbReference>
<dbReference type="PROSITE" id="PS50949">
    <property type="entry name" value="HTH_GNTR"/>
    <property type="match status" value="1"/>
</dbReference>
<keyword evidence="1" id="KW-0805">Transcription regulation</keyword>
<dbReference type="GO" id="GO:0045892">
    <property type="term" value="P:negative regulation of DNA-templated transcription"/>
    <property type="evidence" value="ECO:0007669"/>
    <property type="project" value="TreeGrafter"/>
</dbReference>
<proteinExistence type="predicted"/>
<keyword evidence="7" id="KW-1185">Reference proteome</keyword>
<dbReference type="AlphaFoldDB" id="A0A556AGW3"/>
<dbReference type="InterPro" id="IPR028978">
    <property type="entry name" value="Chorismate_lyase_/UTRA_dom_sf"/>
</dbReference>
<dbReference type="Gene3D" id="3.40.1410.10">
    <property type="entry name" value="Chorismate lyase-like"/>
    <property type="match status" value="1"/>
</dbReference>
<reference evidence="6 7" key="1">
    <citation type="submission" date="2019-07" db="EMBL/GenBank/DDBJ databases">
        <title>Qingshengfaniella alkalisoli gen. nov., sp. nov., isolated from saline soil.</title>
        <authorList>
            <person name="Xu L."/>
            <person name="Huang X.-X."/>
            <person name="Sun J.-Q."/>
        </authorList>
    </citation>
    <scope>NUCLEOTIDE SEQUENCE [LARGE SCALE GENOMIC DNA]</scope>
    <source>
        <strain evidence="6 7">DSM 27279</strain>
    </source>
</reference>
<evidence type="ECO:0000256" key="3">
    <source>
        <dbReference type="ARBA" id="ARBA00023163"/>
    </source>
</evidence>
<dbReference type="CDD" id="cd07377">
    <property type="entry name" value="WHTH_GntR"/>
    <property type="match status" value="1"/>
</dbReference>
<dbReference type="InterPro" id="IPR036388">
    <property type="entry name" value="WH-like_DNA-bd_sf"/>
</dbReference>
<dbReference type="GO" id="GO:0003700">
    <property type="term" value="F:DNA-binding transcription factor activity"/>
    <property type="evidence" value="ECO:0007669"/>
    <property type="project" value="InterPro"/>
</dbReference>
<dbReference type="Proteomes" id="UP000318405">
    <property type="component" value="Unassembled WGS sequence"/>
</dbReference>
<dbReference type="PANTHER" id="PTHR44846:SF1">
    <property type="entry name" value="MANNOSYL-D-GLYCERATE TRANSPORT_METABOLISM SYSTEM REPRESSOR MNGR-RELATED"/>
    <property type="match status" value="1"/>
</dbReference>
<evidence type="ECO:0000256" key="2">
    <source>
        <dbReference type="ARBA" id="ARBA00023125"/>
    </source>
</evidence>
<protein>
    <submittedName>
        <fullName evidence="6">GntR family transcriptional regulator</fullName>
    </submittedName>
</protein>
<dbReference type="InterPro" id="IPR050679">
    <property type="entry name" value="Bact_HTH_transcr_reg"/>
</dbReference>
<dbReference type="PRINTS" id="PR00035">
    <property type="entry name" value="HTHGNTR"/>
</dbReference>
<dbReference type="SUPFAM" id="SSF64288">
    <property type="entry name" value="Chorismate lyase-like"/>
    <property type="match status" value="1"/>
</dbReference>
<dbReference type="InterPro" id="IPR000524">
    <property type="entry name" value="Tscrpt_reg_HTH_GntR"/>
</dbReference>
<organism evidence="6 7">
    <name type="scientific">Verticiella sediminum</name>
    <dbReference type="NCBI Taxonomy" id="1247510"/>
    <lineage>
        <taxon>Bacteria</taxon>
        <taxon>Pseudomonadati</taxon>
        <taxon>Pseudomonadota</taxon>
        <taxon>Betaproteobacteria</taxon>
        <taxon>Burkholderiales</taxon>
        <taxon>Alcaligenaceae</taxon>
        <taxon>Verticiella</taxon>
    </lineage>
</organism>
<feature type="region of interest" description="Disordered" evidence="4">
    <location>
        <begin position="1"/>
        <end position="26"/>
    </location>
</feature>
<dbReference type="Pfam" id="PF07702">
    <property type="entry name" value="UTRA"/>
    <property type="match status" value="1"/>
</dbReference>
<accession>A0A556AGW3</accession>
<dbReference type="OrthoDB" id="8584262at2"/>
<dbReference type="GO" id="GO:0003677">
    <property type="term" value="F:DNA binding"/>
    <property type="evidence" value="ECO:0007669"/>
    <property type="project" value="UniProtKB-KW"/>
</dbReference>
<keyword evidence="3" id="KW-0804">Transcription</keyword>
<sequence>MTSSGAIMTGVKEAMPLEGEATTTEATQPRFAQVRDAVRADILAGVLPAGGRLPSEAQLCRQYGVSRITVRQALAELQASGLVHTVNGRGSFVSQPRAPGGQGPLVGVLEAMRKRGWKAHGRLLSHSVQKADAEVALALNLPPRTPVGAVTVARYCDDVPFAVGTTYLAPELAERLAAQDLEHNDVTDVLHRLLGLRTARTRVTVQAVAAQGMVARRLRKPAGAPLLRVLTTGLDYEGQPATYSETYGTPELLEYRVTLHNDTSSAREG</sequence>
<evidence type="ECO:0000256" key="4">
    <source>
        <dbReference type="SAM" id="MobiDB-lite"/>
    </source>
</evidence>
<dbReference type="InterPro" id="IPR036390">
    <property type="entry name" value="WH_DNA-bd_sf"/>
</dbReference>
<evidence type="ECO:0000256" key="1">
    <source>
        <dbReference type="ARBA" id="ARBA00023015"/>
    </source>
</evidence>
<feature type="domain" description="HTH gntR-type" evidence="5">
    <location>
        <begin position="28"/>
        <end position="96"/>
    </location>
</feature>
<dbReference type="SMART" id="SM00866">
    <property type="entry name" value="UTRA"/>
    <property type="match status" value="1"/>
</dbReference>
<gene>
    <name evidence="6" type="ORF">FOZ76_17195</name>
</gene>
<comment type="caution">
    <text evidence="6">The sequence shown here is derived from an EMBL/GenBank/DDBJ whole genome shotgun (WGS) entry which is preliminary data.</text>
</comment>
<evidence type="ECO:0000259" key="5">
    <source>
        <dbReference type="PROSITE" id="PS50949"/>
    </source>
</evidence>
<dbReference type="InterPro" id="IPR011663">
    <property type="entry name" value="UTRA"/>
</dbReference>
<dbReference type="EMBL" id="VLTJ01000030">
    <property type="protein sequence ID" value="TSH92109.1"/>
    <property type="molecule type" value="Genomic_DNA"/>
</dbReference>